<dbReference type="EMBL" id="GISG01219328">
    <property type="protein sequence ID" value="MBA4663100.1"/>
    <property type="molecule type" value="Transcribed_RNA"/>
</dbReference>
<dbReference type="AlphaFoldDB" id="A0A7C9EAG6"/>
<organism evidence="2">
    <name type="scientific">Opuntia streptacantha</name>
    <name type="common">Prickly pear cactus</name>
    <name type="synonym">Opuntia cardona</name>
    <dbReference type="NCBI Taxonomy" id="393608"/>
    <lineage>
        <taxon>Eukaryota</taxon>
        <taxon>Viridiplantae</taxon>
        <taxon>Streptophyta</taxon>
        <taxon>Embryophyta</taxon>
        <taxon>Tracheophyta</taxon>
        <taxon>Spermatophyta</taxon>
        <taxon>Magnoliopsida</taxon>
        <taxon>eudicotyledons</taxon>
        <taxon>Gunneridae</taxon>
        <taxon>Pentapetalae</taxon>
        <taxon>Caryophyllales</taxon>
        <taxon>Cactineae</taxon>
        <taxon>Cactaceae</taxon>
        <taxon>Opuntioideae</taxon>
        <taxon>Opuntia</taxon>
    </lineage>
</organism>
<reference evidence="2" key="1">
    <citation type="journal article" date="2013" name="J. Plant Res.">
        <title>Effect of fungi and light on seed germination of three Opuntia species from semiarid lands of central Mexico.</title>
        <authorList>
            <person name="Delgado-Sanchez P."/>
            <person name="Jimenez-Bremont J.F."/>
            <person name="Guerrero-Gonzalez Mde L."/>
            <person name="Flores J."/>
        </authorList>
    </citation>
    <scope>NUCLEOTIDE SEQUENCE</scope>
    <source>
        <tissue evidence="2">Cladode</tissue>
    </source>
</reference>
<reference evidence="2" key="2">
    <citation type="submission" date="2020-07" db="EMBL/GenBank/DDBJ databases">
        <authorList>
            <person name="Vera ALvarez R."/>
            <person name="Arias-Moreno D.M."/>
            <person name="Jimenez-Jacinto V."/>
            <person name="Jimenez-Bremont J.F."/>
            <person name="Swaminathan K."/>
            <person name="Moose S.P."/>
            <person name="Guerrero-Gonzalez M.L."/>
            <person name="Marino-Ramirez L."/>
            <person name="Landsman D."/>
            <person name="Rodriguez-Kessler M."/>
            <person name="Delgado-Sanchez P."/>
        </authorList>
    </citation>
    <scope>NUCLEOTIDE SEQUENCE</scope>
    <source>
        <tissue evidence="2">Cladode</tissue>
    </source>
</reference>
<name>A0A7C9EAG6_OPUST</name>
<sequence>MGPSLTSGSIICFIFATSKSLMDVSALPVATNLPSGLNLAHLATFLCSDTCRVSCSGKLLDEPFASEINSSSSRNWDRTIHCWHSGSRIEQHRCRHSLYWLTLLYLETRSSSRLGGTSTSNGVIVAEATALAARLRLLSRR</sequence>
<evidence type="ECO:0008006" key="3">
    <source>
        <dbReference type="Google" id="ProtNLM"/>
    </source>
</evidence>
<evidence type="ECO:0000256" key="1">
    <source>
        <dbReference type="SAM" id="SignalP"/>
    </source>
</evidence>
<accession>A0A7C9EAG6</accession>
<feature type="chain" id="PRO_5027624485" description="Secreted protein" evidence="1">
    <location>
        <begin position="27"/>
        <end position="141"/>
    </location>
</feature>
<feature type="signal peptide" evidence="1">
    <location>
        <begin position="1"/>
        <end position="26"/>
    </location>
</feature>
<protein>
    <recommendedName>
        <fullName evidence="3">Secreted protein</fullName>
    </recommendedName>
</protein>
<keyword evidence="1" id="KW-0732">Signal</keyword>
<evidence type="ECO:0000313" key="2">
    <source>
        <dbReference type="EMBL" id="MBA4663100.1"/>
    </source>
</evidence>
<proteinExistence type="predicted"/>